<dbReference type="EMBL" id="VDUZ01000003">
    <property type="protein sequence ID" value="TXL81552.1"/>
    <property type="molecule type" value="Genomic_DNA"/>
</dbReference>
<dbReference type="Pfam" id="PF13577">
    <property type="entry name" value="SnoaL_4"/>
    <property type="match status" value="1"/>
</dbReference>
<keyword evidence="3" id="KW-1185">Reference proteome</keyword>
<feature type="domain" description="SnoaL-like" evidence="1">
    <location>
        <begin position="33"/>
        <end position="150"/>
    </location>
</feature>
<dbReference type="InterPro" id="IPR032710">
    <property type="entry name" value="NTF2-like_dom_sf"/>
</dbReference>
<evidence type="ECO:0000313" key="3">
    <source>
        <dbReference type="Proteomes" id="UP000321638"/>
    </source>
</evidence>
<dbReference type="Gene3D" id="3.10.450.50">
    <property type="match status" value="1"/>
</dbReference>
<dbReference type="Proteomes" id="UP000321638">
    <property type="component" value="Unassembled WGS sequence"/>
</dbReference>
<accession>A0A5C8PT68</accession>
<dbReference type="AlphaFoldDB" id="A0A5C8PT68"/>
<name>A0A5C8PT68_9HYPH</name>
<proteinExistence type="predicted"/>
<dbReference type="InterPro" id="IPR037401">
    <property type="entry name" value="SnoaL-like"/>
</dbReference>
<protein>
    <submittedName>
        <fullName evidence="2">Nuclear transport factor 2 family protein</fullName>
    </submittedName>
</protein>
<sequence length="159" mass="17573">MREETTAVVGFESARAPTAELGRSSVTMQTPSDTISLFFQHLDAAEFEKLAALMAADGVWHRQGKALEGPDMVRQAMRERPKDLSTCHIVSNLVVDAADADHAEVSFYNTVFAHTGEAGEGPAPLDVPMAIYRFETSLVRVDGSWRFAKMAGRPMFRRR</sequence>
<dbReference type="OrthoDB" id="8410608at2"/>
<dbReference type="CDD" id="cd00531">
    <property type="entry name" value="NTF2_like"/>
    <property type="match status" value="1"/>
</dbReference>
<evidence type="ECO:0000259" key="1">
    <source>
        <dbReference type="Pfam" id="PF13577"/>
    </source>
</evidence>
<gene>
    <name evidence="2" type="ORF">FHP25_03220</name>
</gene>
<organism evidence="2 3">
    <name type="scientific">Vineibacter terrae</name>
    <dbReference type="NCBI Taxonomy" id="2586908"/>
    <lineage>
        <taxon>Bacteria</taxon>
        <taxon>Pseudomonadati</taxon>
        <taxon>Pseudomonadota</taxon>
        <taxon>Alphaproteobacteria</taxon>
        <taxon>Hyphomicrobiales</taxon>
        <taxon>Vineibacter</taxon>
    </lineage>
</organism>
<reference evidence="2 3" key="1">
    <citation type="submission" date="2019-06" db="EMBL/GenBank/DDBJ databases">
        <title>New taxonomy in bacterial strain CC-CFT640, isolated from vineyard.</title>
        <authorList>
            <person name="Lin S.-Y."/>
            <person name="Tsai C.-F."/>
            <person name="Young C.-C."/>
        </authorList>
    </citation>
    <scope>NUCLEOTIDE SEQUENCE [LARGE SCALE GENOMIC DNA]</scope>
    <source>
        <strain evidence="2 3">CC-CFT640</strain>
    </source>
</reference>
<dbReference type="SUPFAM" id="SSF54427">
    <property type="entry name" value="NTF2-like"/>
    <property type="match status" value="1"/>
</dbReference>
<evidence type="ECO:0000313" key="2">
    <source>
        <dbReference type="EMBL" id="TXL81552.1"/>
    </source>
</evidence>
<comment type="caution">
    <text evidence="2">The sequence shown here is derived from an EMBL/GenBank/DDBJ whole genome shotgun (WGS) entry which is preliminary data.</text>
</comment>